<evidence type="ECO:0000313" key="2">
    <source>
        <dbReference type="EMBL" id="RXK38403.1"/>
    </source>
</evidence>
<accession>A0A4Q1BKW5</accession>
<dbReference type="EMBL" id="SDIL01000048">
    <property type="protein sequence ID" value="RXK38403.1"/>
    <property type="molecule type" value="Genomic_DNA"/>
</dbReference>
<evidence type="ECO:0000256" key="1">
    <source>
        <dbReference type="SAM" id="MobiDB-lite"/>
    </source>
</evidence>
<feature type="region of interest" description="Disordered" evidence="1">
    <location>
        <begin position="1"/>
        <end position="66"/>
    </location>
</feature>
<dbReference type="VEuPathDB" id="FungiDB:TREMEDRAFT_59204"/>
<proteinExistence type="predicted"/>
<gene>
    <name evidence="2" type="ORF">M231_04312</name>
</gene>
<evidence type="ECO:0000313" key="3">
    <source>
        <dbReference type="Proteomes" id="UP000289152"/>
    </source>
</evidence>
<sequence length="241" mass="27304">MPEGGGSSKKGKKMSQYYYDEEEEEQAGPSNAPPPPRRTRTNTHTNRNTSFIPSNTQGTSAPWGNNHMDPVHVSQHWFDQLTSDSGKLDVDQIRDFENMAGLNSGHLKTAPFPFELKFPHELGMDDPDVMDYPHSTTPTNRETNNFAQMAFELSSRLEVMTGGPIGSNKDQAEYTEEQMNRMKTVLSNLIEFGQGNDYWTVESVWFKGTDLMDLGQEGREEYSQELRSLHQLTMSQFQGIP</sequence>
<protein>
    <submittedName>
        <fullName evidence="2">Uncharacterized protein</fullName>
    </submittedName>
</protein>
<organism evidence="2 3">
    <name type="scientific">Tremella mesenterica</name>
    <name type="common">Jelly fungus</name>
    <dbReference type="NCBI Taxonomy" id="5217"/>
    <lineage>
        <taxon>Eukaryota</taxon>
        <taxon>Fungi</taxon>
        <taxon>Dikarya</taxon>
        <taxon>Basidiomycota</taxon>
        <taxon>Agaricomycotina</taxon>
        <taxon>Tremellomycetes</taxon>
        <taxon>Tremellales</taxon>
        <taxon>Tremellaceae</taxon>
        <taxon>Tremella</taxon>
    </lineage>
</organism>
<dbReference type="AlphaFoldDB" id="A0A4Q1BKW5"/>
<comment type="caution">
    <text evidence="2">The sequence shown here is derived from an EMBL/GenBank/DDBJ whole genome shotgun (WGS) entry which is preliminary data.</text>
</comment>
<dbReference type="Proteomes" id="UP000289152">
    <property type="component" value="Unassembled WGS sequence"/>
</dbReference>
<name>A0A4Q1BKW5_TREME</name>
<reference evidence="2 3" key="1">
    <citation type="submission" date="2016-06" db="EMBL/GenBank/DDBJ databases">
        <title>Evolution of pathogenesis and genome organization in the Tremellales.</title>
        <authorList>
            <person name="Cuomo C."/>
            <person name="Litvintseva A."/>
            <person name="Heitman J."/>
            <person name="Chen Y."/>
            <person name="Sun S."/>
            <person name="Springer D."/>
            <person name="Dromer F."/>
            <person name="Young S."/>
            <person name="Zeng Q."/>
            <person name="Chapman S."/>
            <person name="Gujja S."/>
            <person name="Saif S."/>
            <person name="Birren B."/>
        </authorList>
    </citation>
    <scope>NUCLEOTIDE SEQUENCE [LARGE SCALE GENOMIC DNA]</scope>
    <source>
        <strain evidence="2 3">ATCC 28783</strain>
    </source>
</reference>
<keyword evidence="3" id="KW-1185">Reference proteome</keyword>
<feature type="compositionally biased region" description="Polar residues" evidence="1">
    <location>
        <begin position="50"/>
        <end position="63"/>
    </location>
</feature>
<dbReference type="InParanoid" id="A0A4Q1BKW5"/>